<evidence type="ECO:0000256" key="12">
    <source>
        <dbReference type="ARBA" id="ARBA00023172"/>
    </source>
</evidence>
<dbReference type="GO" id="GO:0008270">
    <property type="term" value="F:zinc ion binding"/>
    <property type="evidence" value="ECO:0007669"/>
    <property type="project" value="UniProtKB-KW"/>
</dbReference>
<comment type="subunit">
    <text evidence="15">Component of the Smc5-Smc6 complex.</text>
</comment>
<gene>
    <name evidence="18" type="ORF">L1049_013134</name>
</gene>
<dbReference type="InterPro" id="IPR013083">
    <property type="entry name" value="Znf_RING/FYVE/PHD"/>
</dbReference>
<dbReference type="Proteomes" id="UP001415857">
    <property type="component" value="Unassembled WGS sequence"/>
</dbReference>
<keyword evidence="10 15" id="KW-0833">Ubl conjugation pathway</keyword>
<protein>
    <recommendedName>
        <fullName evidence="5 15">Non-structural maintenance of chromosomes element 1 homolog</fullName>
        <ecNumber evidence="4 15">2.3.2.27</ecNumber>
    </recommendedName>
</protein>
<accession>A0AAP0RNL5</accession>
<evidence type="ECO:0000256" key="1">
    <source>
        <dbReference type="ARBA" id="ARBA00000900"/>
    </source>
</evidence>
<dbReference type="Pfam" id="PF07574">
    <property type="entry name" value="SMC_Nse1"/>
    <property type="match status" value="1"/>
</dbReference>
<keyword evidence="7 15" id="KW-0479">Metal-binding</keyword>
<comment type="catalytic activity">
    <reaction evidence="1 15">
        <text>S-ubiquitinyl-[E2 ubiquitin-conjugating enzyme]-L-cysteine + [acceptor protein]-L-lysine = [E2 ubiquitin-conjugating enzyme]-L-cysteine + N(6)-ubiquitinyl-[acceptor protein]-L-lysine.</text>
        <dbReference type="EC" id="2.3.2.27"/>
    </reaction>
</comment>
<keyword evidence="19" id="KW-1185">Reference proteome</keyword>
<dbReference type="Gene3D" id="3.30.40.10">
    <property type="entry name" value="Zinc/RING finger domain, C3HC4 (zinc finger)"/>
    <property type="match status" value="1"/>
</dbReference>
<dbReference type="InterPro" id="IPR014857">
    <property type="entry name" value="Nse1_RING_C4HC3-type"/>
</dbReference>
<dbReference type="GO" id="GO:0000724">
    <property type="term" value="P:double-strand break repair via homologous recombination"/>
    <property type="evidence" value="ECO:0007669"/>
    <property type="project" value="TreeGrafter"/>
</dbReference>
<feature type="region of interest" description="Disordered" evidence="16">
    <location>
        <begin position="257"/>
        <end position="309"/>
    </location>
</feature>
<dbReference type="AlphaFoldDB" id="A0AAP0RNL5"/>
<name>A0AAP0RNL5_LIQFO</name>
<dbReference type="GO" id="GO:0061630">
    <property type="term" value="F:ubiquitin protein ligase activity"/>
    <property type="evidence" value="ECO:0007669"/>
    <property type="project" value="UniProtKB-EC"/>
</dbReference>
<evidence type="ECO:0000256" key="9">
    <source>
        <dbReference type="ARBA" id="ARBA00022771"/>
    </source>
</evidence>
<evidence type="ECO:0000256" key="11">
    <source>
        <dbReference type="ARBA" id="ARBA00022833"/>
    </source>
</evidence>
<keyword evidence="11 15" id="KW-0862">Zinc</keyword>
<proteinExistence type="inferred from homology"/>
<dbReference type="Pfam" id="PF08746">
    <property type="entry name" value="zf-RING-like"/>
    <property type="match status" value="1"/>
</dbReference>
<evidence type="ECO:0000256" key="14">
    <source>
        <dbReference type="ARBA" id="ARBA00023242"/>
    </source>
</evidence>
<evidence type="ECO:0000313" key="19">
    <source>
        <dbReference type="Proteomes" id="UP001415857"/>
    </source>
</evidence>
<dbReference type="FunFam" id="3.30.40.10:FF:000427">
    <property type="entry name" value="Non-structural maintenance of chromosomes element 1"/>
    <property type="match status" value="1"/>
</dbReference>
<evidence type="ECO:0000256" key="3">
    <source>
        <dbReference type="ARBA" id="ARBA00010258"/>
    </source>
</evidence>
<evidence type="ECO:0000256" key="6">
    <source>
        <dbReference type="ARBA" id="ARBA00022679"/>
    </source>
</evidence>
<dbReference type="CDD" id="cd16493">
    <property type="entry name" value="RING-CH-C4HC3_NSE1"/>
    <property type="match status" value="1"/>
</dbReference>
<dbReference type="Gene3D" id="1.10.10.10">
    <property type="entry name" value="Winged helix-like DNA-binding domain superfamily/Winged helix DNA-binding domain"/>
    <property type="match status" value="1"/>
</dbReference>
<evidence type="ECO:0000259" key="17">
    <source>
        <dbReference type="Pfam" id="PF08746"/>
    </source>
</evidence>
<feature type="domain" description="Non-structural maintenance of chromosomes element 1 RING C4HC3-type" evidence="17">
    <location>
        <begin position="200"/>
        <end position="243"/>
    </location>
</feature>
<dbReference type="GO" id="GO:0005634">
    <property type="term" value="C:nucleus"/>
    <property type="evidence" value="ECO:0007669"/>
    <property type="project" value="UniProtKB-SubCell"/>
</dbReference>
<evidence type="ECO:0000256" key="15">
    <source>
        <dbReference type="RuleBase" id="RU368018"/>
    </source>
</evidence>
<dbReference type="EMBL" id="JBBPBK010000008">
    <property type="protein sequence ID" value="KAK9279455.1"/>
    <property type="molecule type" value="Genomic_DNA"/>
</dbReference>
<keyword evidence="8 15" id="KW-0227">DNA damage</keyword>
<organism evidence="18 19">
    <name type="scientific">Liquidambar formosana</name>
    <name type="common">Formosan gum</name>
    <dbReference type="NCBI Taxonomy" id="63359"/>
    <lineage>
        <taxon>Eukaryota</taxon>
        <taxon>Viridiplantae</taxon>
        <taxon>Streptophyta</taxon>
        <taxon>Embryophyta</taxon>
        <taxon>Tracheophyta</taxon>
        <taxon>Spermatophyta</taxon>
        <taxon>Magnoliopsida</taxon>
        <taxon>eudicotyledons</taxon>
        <taxon>Gunneridae</taxon>
        <taxon>Pentapetalae</taxon>
        <taxon>Saxifragales</taxon>
        <taxon>Altingiaceae</taxon>
        <taxon>Liquidambar</taxon>
    </lineage>
</organism>
<evidence type="ECO:0000313" key="18">
    <source>
        <dbReference type="EMBL" id="KAK9279455.1"/>
    </source>
</evidence>
<reference evidence="18 19" key="1">
    <citation type="journal article" date="2024" name="Plant J.">
        <title>Genome sequences and population genomics reveal climatic adaptation and genomic divergence between two closely related sweetgum species.</title>
        <authorList>
            <person name="Xu W.Q."/>
            <person name="Ren C.Q."/>
            <person name="Zhang X.Y."/>
            <person name="Comes H.P."/>
            <person name="Liu X.H."/>
            <person name="Li Y.G."/>
            <person name="Kettle C.J."/>
            <person name="Jalonen R."/>
            <person name="Gaisberger H."/>
            <person name="Ma Y.Z."/>
            <person name="Qiu Y.X."/>
        </authorList>
    </citation>
    <scope>NUCLEOTIDE SEQUENCE [LARGE SCALE GENOMIC DNA]</scope>
    <source>
        <strain evidence="18">Hangzhou</strain>
    </source>
</reference>
<evidence type="ECO:0000256" key="16">
    <source>
        <dbReference type="SAM" id="MobiDB-lite"/>
    </source>
</evidence>
<dbReference type="PANTHER" id="PTHR20973">
    <property type="entry name" value="NON-SMC ELEMENT 1-RELATED"/>
    <property type="match status" value="1"/>
</dbReference>
<dbReference type="InterPro" id="IPR036388">
    <property type="entry name" value="WH-like_DNA-bd_sf"/>
</dbReference>
<dbReference type="InterPro" id="IPR011513">
    <property type="entry name" value="Nse1"/>
</dbReference>
<evidence type="ECO:0000256" key="7">
    <source>
        <dbReference type="ARBA" id="ARBA00022723"/>
    </source>
</evidence>
<comment type="similarity">
    <text evidence="3 15">Belongs to the NSE1 family.</text>
</comment>
<evidence type="ECO:0000256" key="5">
    <source>
        <dbReference type="ARBA" id="ARBA00019422"/>
    </source>
</evidence>
<keyword evidence="14 15" id="KW-0539">Nucleus</keyword>
<evidence type="ECO:0000256" key="13">
    <source>
        <dbReference type="ARBA" id="ARBA00023204"/>
    </source>
</evidence>
<keyword evidence="9 15" id="KW-0863">Zinc-finger</keyword>
<comment type="subcellular location">
    <subcellularLocation>
        <location evidence="2 15">Nucleus</location>
    </subcellularLocation>
</comment>
<dbReference type="PANTHER" id="PTHR20973:SF0">
    <property type="entry name" value="NON-STRUCTURAL MAINTENANCE OF CHROMOSOMES ELEMENT 1 HOMOLOG"/>
    <property type="match status" value="1"/>
</dbReference>
<dbReference type="Gene3D" id="3.90.1150.220">
    <property type="match status" value="1"/>
</dbReference>
<evidence type="ECO:0000256" key="2">
    <source>
        <dbReference type="ARBA" id="ARBA00004123"/>
    </source>
</evidence>
<evidence type="ECO:0000256" key="4">
    <source>
        <dbReference type="ARBA" id="ARBA00012483"/>
    </source>
</evidence>
<keyword evidence="13 15" id="KW-0234">DNA repair</keyword>
<feature type="compositionally biased region" description="Polar residues" evidence="16">
    <location>
        <begin position="293"/>
        <end position="303"/>
    </location>
</feature>
<keyword evidence="6 15" id="KW-0808">Transferase</keyword>
<keyword evidence="12 15" id="KW-0233">DNA recombination</keyword>
<evidence type="ECO:0000256" key="10">
    <source>
        <dbReference type="ARBA" id="ARBA00022786"/>
    </source>
</evidence>
<sequence length="309" mass="34814">MPELSWRHHTLIQALLSRGPLNEKEFHKIFEGVTGKNPGTHQQLFDAFLLKINKELAYVQFELRGCRNQYDGKVCYGVVNNIADEQSKLGTKYTVPQIAFYKGVVEAIVQDVTAQGCISSIDALNIRLENQVLTGTESQGGPLHIPPAFKNFSISQKEKTLNELVRDQWLCSTPDGNIGLGVRSFLDLRSWFRNNEVPSCEVCNEAGVKAEMCRNEGCTVRIHQYCLKKKFSQRRVERVCPGCGTQWQYPVSKREAIEEEDEANEPTQSQPPPGPTRKRLRSCKTEDPDTVGSGRSQASVRTRSSARLR</sequence>
<dbReference type="FunFam" id="3.90.1150.220:FF:000002">
    <property type="entry name" value="Non-structural maintenance of chromosomes element 1"/>
    <property type="match status" value="1"/>
</dbReference>
<dbReference type="GO" id="GO:0030915">
    <property type="term" value="C:Smc5-Smc6 complex"/>
    <property type="evidence" value="ECO:0007669"/>
    <property type="project" value="UniProtKB-UniRule"/>
</dbReference>
<dbReference type="EC" id="2.3.2.27" evidence="4 15"/>
<comment type="caution">
    <text evidence="18">The sequence shown here is derived from an EMBL/GenBank/DDBJ whole genome shotgun (WGS) entry which is preliminary data.</text>
</comment>
<evidence type="ECO:0000256" key="8">
    <source>
        <dbReference type="ARBA" id="ARBA00022763"/>
    </source>
</evidence>